<feature type="transmembrane region" description="Helical" evidence="7">
    <location>
        <begin position="33"/>
        <end position="53"/>
    </location>
</feature>
<evidence type="ECO:0000256" key="6">
    <source>
        <dbReference type="ARBA" id="ARBA00023136"/>
    </source>
</evidence>
<feature type="transmembrane region" description="Helical" evidence="7">
    <location>
        <begin position="421"/>
        <end position="439"/>
    </location>
</feature>
<feature type="transmembrane region" description="Helical" evidence="7">
    <location>
        <begin position="325"/>
        <end position="347"/>
    </location>
</feature>
<dbReference type="Gene3D" id="1.20.144.10">
    <property type="entry name" value="Phosphatidic acid phosphatase type 2/haloperoxidase"/>
    <property type="match status" value="2"/>
</dbReference>
<feature type="transmembrane region" description="Helical" evidence="7">
    <location>
        <begin position="293"/>
        <end position="318"/>
    </location>
</feature>
<comment type="similarity">
    <text evidence="2">Belongs to the DedA family.</text>
</comment>
<dbReference type="Pfam" id="PF01569">
    <property type="entry name" value="PAP2"/>
    <property type="match status" value="1"/>
</dbReference>
<evidence type="ECO:0000256" key="1">
    <source>
        <dbReference type="ARBA" id="ARBA00004651"/>
    </source>
</evidence>
<protein>
    <submittedName>
        <fullName evidence="9">Phosphatase PAP2 family protein</fullName>
    </submittedName>
</protein>
<name>A0A533I7H9_PARDE</name>
<evidence type="ECO:0000256" key="7">
    <source>
        <dbReference type="SAM" id="Phobius"/>
    </source>
</evidence>
<dbReference type="PANTHER" id="PTHR30353:SF15">
    <property type="entry name" value="INNER MEMBRANE PROTEIN YABI"/>
    <property type="match status" value="1"/>
</dbReference>
<dbReference type="InterPro" id="IPR025902">
    <property type="entry name" value="LssY-like-C_dom"/>
</dbReference>
<keyword evidence="4 7" id="KW-0812">Transmembrane</keyword>
<dbReference type="Proteomes" id="UP000315344">
    <property type="component" value="Unassembled WGS sequence"/>
</dbReference>
<gene>
    <name evidence="9" type="ORF">DI616_12940</name>
</gene>
<feature type="transmembrane region" description="Helical" evidence="7">
    <location>
        <begin position="151"/>
        <end position="173"/>
    </location>
</feature>
<dbReference type="Pfam" id="PF09335">
    <property type="entry name" value="VTT_dom"/>
    <property type="match status" value="1"/>
</dbReference>
<feature type="transmembrane region" description="Helical" evidence="7">
    <location>
        <begin position="12"/>
        <end position="28"/>
    </location>
</feature>
<dbReference type="SUPFAM" id="SSF48317">
    <property type="entry name" value="Acid phosphatase/Vanadium-dependent haloperoxidase"/>
    <property type="match status" value="1"/>
</dbReference>
<keyword evidence="5 7" id="KW-1133">Transmembrane helix</keyword>
<dbReference type="Pfam" id="PF14067">
    <property type="entry name" value="LssY_C"/>
    <property type="match status" value="1"/>
</dbReference>
<evidence type="ECO:0000256" key="2">
    <source>
        <dbReference type="ARBA" id="ARBA00010792"/>
    </source>
</evidence>
<sequence length="649" mass="68827">MQDFITGLSDYMSAHPVLAVLAVFLLAASESIVVIGALIPGTAIMLALATLIGLGHLPFWPILAAATLGAIAGDGLSYWIGHRHRTQIAAMWPFSRYPGLLEKGHGFFERHGGKSILIGRFTPGMRAIVPVIAGSSGLSPARFYTANVASALVWAPAHILPGAAAGLGLGMAGDASLRLAGLLLILLIAVYLAIVLLRLLIGLILPLAERLRHNMAERLRARPQTPTTRAALTVIAPGETLRPIIFAGLPLIVVVAGFVSLIDEVLDRGALSRADTAISNALTGLRTDPGDQVMAFITGFGDWPVVTATTIALMLALIFYRQRRLAAGVGAIMLLSTTIASVLKVSLGVPRPNDFYEGVQAFSFPSGHTTSAMTLFGLLAWFALRGLAWGASRWLTGLFAAVAAIIAVSRLYMGAHWPSDVIGGMLLGAALVLLFALIFRHRVPVHTGPALAIALGAFTVLGTCYSMMTMPHALERYARAPAEPVAMTRAEWLAGGWRRLPQARTDLIGSDAQLIILQWAAPVSDLQSRLSAAGWRPAPTLSLVTMGRFASVTDPADLPVIPMLDDGRSPVLTMILPDSTSRDVLTVWPSGFVTEDAPILIAALETQEITHLLGFLTVTDAQKAQTRQIVDGPDIVAANRVPPLSLGPR</sequence>
<dbReference type="InterPro" id="IPR032818">
    <property type="entry name" value="DedA-like"/>
</dbReference>
<comment type="caution">
    <text evidence="9">The sequence shown here is derived from an EMBL/GenBank/DDBJ whole genome shotgun (WGS) entry which is preliminary data.</text>
</comment>
<feature type="transmembrane region" description="Helical" evidence="7">
    <location>
        <begin position="367"/>
        <end position="387"/>
    </location>
</feature>
<evidence type="ECO:0000256" key="3">
    <source>
        <dbReference type="ARBA" id="ARBA00022475"/>
    </source>
</evidence>
<dbReference type="SMART" id="SM00014">
    <property type="entry name" value="acidPPc"/>
    <property type="match status" value="1"/>
</dbReference>
<reference evidence="9 10" key="1">
    <citation type="journal article" date="2017" name="Nat. Commun.">
        <title>In situ click chemistry generation of cyclooxygenase-2 inhibitors.</title>
        <authorList>
            <person name="Bhardwaj A."/>
            <person name="Kaur J."/>
            <person name="Wuest M."/>
            <person name="Wuest F."/>
        </authorList>
    </citation>
    <scope>NUCLEOTIDE SEQUENCE [LARGE SCALE GENOMIC DNA]</scope>
    <source>
        <strain evidence="9">S2_012_000_R3_94</strain>
    </source>
</reference>
<proteinExistence type="inferred from homology"/>
<organism evidence="9 10">
    <name type="scientific">Paracoccus denitrificans</name>
    <dbReference type="NCBI Taxonomy" id="266"/>
    <lineage>
        <taxon>Bacteria</taxon>
        <taxon>Pseudomonadati</taxon>
        <taxon>Pseudomonadota</taxon>
        <taxon>Alphaproteobacteria</taxon>
        <taxon>Rhodobacterales</taxon>
        <taxon>Paracoccaceae</taxon>
        <taxon>Paracoccus</taxon>
    </lineage>
</organism>
<dbReference type="AlphaFoldDB" id="A0A533I7H9"/>
<feature type="domain" description="Phosphatidic acid phosphatase type 2/haloperoxidase" evidence="8">
    <location>
        <begin position="326"/>
        <end position="436"/>
    </location>
</feature>
<feature type="transmembrane region" description="Helical" evidence="7">
    <location>
        <begin position="244"/>
        <end position="262"/>
    </location>
</feature>
<dbReference type="EMBL" id="VAFL01000010">
    <property type="protein sequence ID" value="TKW65782.1"/>
    <property type="molecule type" value="Genomic_DNA"/>
</dbReference>
<keyword evidence="3" id="KW-1003">Cell membrane</keyword>
<evidence type="ECO:0000313" key="10">
    <source>
        <dbReference type="Proteomes" id="UP000315344"/>
    </source>
</evidence>
<evidence type="ECO:0000256" key="4">
    <source>
        <dbReference type="ARBA" id="ARBA00022692"/>
    </source>
</evidence>
<dbReference type="PANTHER" id="PTHR30353">
    <property type="entry name" value="INNER MEMBRANE PROTEIN DEDA-RELATED"/>
    <property type="match status" value="1"/>
</dbReference>
<keyword evidence="6 7" id="KW-0472">Membrane</keyword>
<evidence type="ECO:0000259" key="8">
    <source>
        <dbReference type="SMART" id="SM00014"/>
    </source>
</evidence>
<comment type="subcellular location">
    <subcellularLocation>
        <location evidence="1">Cell membrane</location>
        <topology evidence="1">Multi-pass membrane protein</topology>
    </subcellularLocation>
</comment>
<dbReference type="InterPro" id="IPR000326">
    <property type="entry name" value="PAP2/HPO"/>
</dbReference>
<dbReference type="GO" id="GO:0005886">
    <property type="term" value="C:plasma membrane"/>
    <property type="evidence" value="ECO:0007669"/>
    <property type="project" value="UniProtKB-SubCell"/>
</dbReference>
<accession>A0A533I7H9</accession>
<feature type="transmembrane region" description="Helical" evidence="7">
    <location>
        <begin position="394"/>
        <end position="415"/>
    </location>
</feature>
<evidence type="ECO:0000313" key="9">
    <source>
        <dbReference type="EMBL" id="TKW65782.1"/>
    </source>
</evidence>
<feature type="transmembrane region" description="Helical" evidence="7">
    <location>
        <begin position="451"/>
        <end position="468"/>
    </location>
</feature>
<dbReference type="InterPro" id="IPR036938">
    <property type="entry name" value="PAP2/HPO_sf"/>
</dbReference>
<evidence type="ECO:0000256" key="5">
    <source>
        <dbReference type="ARBA" id="ARBA00022989"/>
    </source>
</evidence>
<feature type="transmembrane region" description="Helical" evidence="7">
    <location>
        <begin position="59"/>
        <end position="81"/>
    </location>
</feature>
<dbReference type="CDD" id="cd03392">
    <property type="entry name" value="PAP2_like_2"/>
    <property type="match status" value="1"/>
</dbReference>
<dbReference type="InterPro" id="IPR032816">
    <property type="entry name" value="VTT_dom"/>
</dbReference>
<feature type="transmembrane region" description="Helical" evidence="7">
    <location>
        <begin position="179"/>
        <end position="208"/>
    </location>
</feature>